<evidence type="ECO:0000313" key="2">
    <source>
        <dbReference type="EMBL" id="SER26179.1"/>
    </source>
</evidence>
<dbReference type="SUPFAM" id="SSF47413">
    <property type="entry name" value="lambda repressor-like DNA-binding domains"/>
    <property type="match status" value="1"/>
</dbReference>
<evidence type="ECO:0000259" key="1">
    <source>
        <dbReference type="PROSITE" id="PS50943"/>
    </source>
</evidence>
<gene>
    <name evidence="2" type="ORF">SAMN04244573_03237</name>
</gene>
<dbReference type="CDD" id="cd00093">
    <property type="entry name" value="HTH_XRE"/>
    <property type="match status" value="1"/>
</dbReference>
<sequence>MSDLRKQIAKRLRMLRQAKEWTLEECARSLSNISSETITPSRYGNWEQGIRTPKLEQFVELGTLFGKPPAYIAGLTNNDGNAPEAGNYIIPKPTTISTRLGQLDLAQADDSLAISLELLASLGLDRNKVLLIRAIDSSMTGLIERGDRVLIDLSVSSVTRDDLFAILVGDRIQLRWIRQPVTGGYLVQAEDRNNYPDQSLSASELSNLTILGRAVIITQIR</sequence>
<dbReference type="CDD" id="cd06462">
    <property type="entry name" value="Peptidase_S24_S26"/>
    <property type="match status" value="1"/>
</dbReference>
<reference evidence="2 3" key="1">
    <citation type="submission" date="2016-10" db="EMBL/GenBank/DDBJ databases">
        <authorList>
            <person name="de Groot N.N."/>
        </authorList>
    </citation>
    <scope>NUCLEOTIDE SEQUENCE [LARGE SCALE GENOMIC DNA]</scope>
    <source>
        <strain evidence="2 3">DSM 378</strain>
    </source>
</reference>
<dbReference type="Proteomes" id="UP000199267">
    <property type="component" value="Unassembled WGS sequence"/>
</dbReference>
<proteinExistence type="predicted"/>
<dbReference type="InterPro" id="IPR001387">
    <property type="entry name" value="Cro/C1-type_HTH"/>
</dbReference>
<dbReference type="InterPro" id="IPR015927">
    <property type="entry name" value="Peptidase_S24_S26A/B/C"/>
</dbReference>
<evidence type="ECO:0000313" key="3">
    <source>
        <dbReference type="Proteomes" id="UP000199267"/>
    </source>
</evidence>
<dbReference type="PROSITE" id="PS50943">
    <property type="entry name" value="HTH_CROC1"/>
    <property type="match status" value="1"/>
</dbReference>
<dbReference type="AlphaFoldDB" id="A0A1H9MRR9"/>
<accession>A0A1H9MRR9</accession>
<protein>
    <submittedName>
        <fullName evidence="2">Helix-turn-helix domain-containing protein</fullName>
    </submittedName>
</protein>
<dbReference type="InterPro" id="IPR036286">
    <property type="entry name" value="LexA/Signal_pep-like_sf"/>
</dbReference>
<dbReference type="Gene3D" id="2.10.109.10">
    <property type="entry name" value="Umud Fragment, subunit A"/>
    <property type="match status" value="1"/>
</dbReference>
<dbReference type="EMBL" id="FOFJ01000036">
    <property type="protein sequence ID" value="SER26179.1"/>
    <property type="molecule type" value="Genomic_DNA"/>
</dbReference>
<dbReference type="GO" id="GO:0003677">
    <property type="term" value="F:DNA binding"/>
    <property type="evidence" value="ECO:0007669"/>
    <property type="project" value="InterPro"/>
</dbReference>
<feature type="domain" description="HTH cro/C1-type" evidence="1">
    <location>
        <begin position="12"/>
        <end position="72"/>
    </location>
</feature>
<dbReference type="Gene3D" id="1.10.260.40">
    <property type="entry name" value="lambda repressor-like DNA-binding domains"/>
    <property type="match status" value="1"/>
</dbReference>
<dbReference type="RefSeq" id="WP_090623817.1">
    <property type="nucleotide sequence ID" value="NZ_FOFJ01000036.1"/>
</dbReference>
<organism evidence="2 3">
    <name type="scientific">Azotobacter beijerinckii</name>
    <dbReference type="NCBI Taxonomy" id="170623"/>
    <lineage>
        <taxon>Bacteria</taxon>
        <taxon>Pseudomonadati</taxon>
        <taxon>Pseudomonadota</taxon>
        <taxon>Gammaproteobacteria</taxon>
        <taxon>Pseudomonadales</taxon>
        <taxon>Pseudomonadaceae</taxon>
        <taxon>Azotobacter</taxon>
    </lineage>
</organism>
<dbReference type="SMART" id="SM00530">
    <property type="entry name" value="HTH_XRE"/>
    <property type="match status" value="1"/>
</dbReference>
<dbReference type="InterPro" id="IPR010982">
    <property type="entry name" value="Lambda_DNA-bd_dom_sf"/>
</dbReference>
<dbReference type="SUPFAM" id="SSF51306">
    <property type="entry name" value="LexA/Signal peptidase"/>
    <property type="match status" value="1"/>
</dbReference>
<name>A0A1H9MRR9_9GAMM</name>
<dbReference type="Pfam" id="PF13560">
    <property type="entry name" value="HTH_31"/>
    <property type="match status" value="1"/>
</dbReference>
<dbReference type="Pfam" id="PF00717">
    <property type="entry name" value="Peptidase_S24"/>
    <property type="match status" value="1"/>
</dbReference>